<reference evidence="1 2" key="1">
    <citation type="submission" date="2018-06" db="EMBL/GenBank/DDBJ databases">
        <authorList>
            <consortium name="Pathogen Informatics"/>
            <person name="Doyle S."/>
        </authorList>
    </citation>
    <scope>NUCLEOTIDE SEQUENCE [LARGE SCALE GENOMIC DNA]</scope>
    <source>
        <strain evidence="1 2">NCTC13379</strain>
    </source>
</reference>
<protein>
    <submittedName>
        <fullName evidence="1">Uncharacterized protein</fullName>
    </submittedName>
</protein>
<gene>
    <name evidence="1" type="ORF">NCTC13379_03579</name>
</gene>
<dbReference type="RefSeq" id="WP_258865465.1">
    <property type="nucleotide sequence ID" value="NZ_UGIX01000006.1"/>
</dbReference>
<evidence type="ECO:0000313" key="1">
    <source>
        <dbReference type="EMBL" id="STQ83134.1"/>
    </source>
</evidence>
<proteinExistence type="predicted"/>
<accession>A0AAX2KUB0</accession>
<name>A0AAX2KUB0_ENTFL</name>
<organism evidence="1 2">
    <name type="scientific">Enterococcus faecalis</name>
    <name type="common">Streptococcus faecalis</name>
    <dbReference type="NCBI Taxonomy" id="1351"/>
    <lineage>
        <taxon>Bacteria</taxon>
        <taxon>Bacillati</taxon>
        <taxon>Bacillota</taxon>
        <taxon>Bacilli</taxon>
        <taxon>Lactobacillales</taxon>
        <taxon>Enterococcaceae</taxon>
        <taxon>Enterococcus</taxon>
    </lineage>
</organism>
<dbReference type="EMBL" id="UGIX01000006">
    <property type="protein sequence ID" value="STQ83134.1"/>
    <property type="molecule type" value="Genomic_DNA"/>
</dbReference>
<evidence type="ECO:0000313" key="2">
    <source>
        <dbReference type="Proteomes" id="UP000254396"/>
    </source>
</evidence>
<sequence>MFQASSWRDYNEGIVKADFIKALDLVLINFIQLANRVNGLASITLENDKVHSTITAVKGVINRLTIDTFPDSNTMIGEDVIDKIDTTVYRLITLANRINQIPQLTLGVDELSNNIKSIKYVATEMAISKWQGISEGVISSETLGMIVSSVSKLGTISNKLSVLNALPFDWTSVLNNVNRMKSIIELMNTFPSAKGLDSIPELVESFKNLLITLQGLESKFEPIGKSYGQQVINGFKNADVPSKIKKVIDDLITNLRNKDTEFNNVGKGFGDSLKSGFTNALQGLDSNIDSYVTSINNKISSIQTNLNSLTAPSLTVDVTENVKTRRVTRANGGIIPQYRANGGSIMKHIFKSKGTDRVPAMLTAGEYVQRKKAVDHFGIDFMERINNLDLSGALASITNRFGNSQPVSNVMNRYYNTTKNTRNNNNTINQNISMTGNPNFANLRANRF</sequence>
<comment type="caution">
    <text evidence="1">The sequence shown here is derived from an EMBL/GenBank/DDBJ whole genome shotgun (WGS) entry which is preliminary data.</text>
</comment>
<dbReference type="AlphaFoldDB" id="A0AAX2KUB0"/>
<dbReference type="Proteomes" id="UP000254396">
    <property type="component" value="Unassembled WGS sequence"/>
</dbReference>